<dbReference type="InterPro" id="IPR028082">
    <property type="entry name" value="Peripla_BP_I"/>
</dbReference>
<evidence type="ECO:0000313" key="7">
    <source>
        <dbReference type="Proteomes" id="UP000287447"/>
    </source>
</evidence>
<dbReference type="PANTHER" id="PTHR30483:SF6">
    <property type="entry name" value="PERIPLASMIC BINDING PROTEIN OF ABC TRANSPORTER FOR NATURAL AMINO ACIDS"/>
    <property type="match status" value="1"/>
</dbReference>
<keyword evidence="3" id="KW-0029">Amino-acid transport</keyword>
<comment type="caution">
    <text evidence="6">The sequence shown here is derived from an EMBL/GenBank/DDBJ whole genome shotgun (WGS) entry which is preliminary data.</text>
</comment>
<evidence type="ECO:0000256" key="1">
    <source>
        <dbReference type="ARBA" id="ARBA00010062"/>
    </source>
</evidence>
<dbReference type="InterPro" id="IPR010916">
    <property type="entry name" value="TonB_box_CS"/>
</dbReference>
<evidence type="ECO:0000256" key="3">
    <source>
        <dbReference type="ARBA" id="ARBA00022970"/>
    </source>
</evidence>
<dbReference type="PANTHER" id="PTHR30483">
    <property type="entry name" value="LEUCINE-SPECIFIC-BINDING PROTEIN"/>
    <property type="match status" value="1"/>
</dbReference>
<keyword evidence="7" id="KW-1185">Reference proteome</keyword>
<evidence type="ECO:0000259" key="5">
    <source>
        <dbReference type="Pfam" id="PF13458"/>
    </source>
</evidence>
<dbReference type="AlphaFoldDB" id="A0A3S2WAW9"/>
<protein>
    <submittedName>
        <fullName evidence="6">Branched-chain amino acid ABC transporter substrate-binding protein</fullName>
    </submittedName>
</protein>
<dbReference type="Gene3D" id="3.40.50.2300">
    <property type="match status" value="2"/>
</dbReference>
<dbReference type="InterPro" id="IPR051010">
    <property type="entry name" value="BCAA_transport"/>
</dbReference>
<accession>A0A3S2WAW9</accession>
<dbReference type="OrthoDB" id="5341635at2"/>
<evidence type="ECO:0000256" key="2">
    <source>
        <dbReference type="ARBA" id="ARBA00022729"/>
    </source>
</evidence>
<feature type="signal peptide" evidence="4">
    <location>
        <begin position="1"/>
        <end position="22"/>
    </location>
</feature>
<dbReference type="InterPro" id="IPR028081">
    <property type="entry name" value="Leu-bd"/>
</dbReference>
<dbReference type="Proteomes" id="UP000287447">
    <property type="component" value="Unassembled WGS sequence"/>
</dbReference>
<dbReference type="InterPro" id="IPR022478">
    <property type="entry name" value="ABC_transptr_sub-bd_PQQ"/>
</dbReference>
<gene>
    <name evidence="6" type="ORF">EOI86_02640</name>
</gene>
<dbReference type="Pfam" id="PF13458">
    <property type="entry name" value="Peripla_BP_6"/>
    <property type="match status" value="1"/>
</dbReference>
<organism evidence="6 7">
    <name type="scientific">Hwanghaeella grinnelliae</name>
    <dbReference type="NCBI Taxonomy" id="2500179"/>
    <lineage>
        <taxon>Bacteria</taxon>
        <taxon>Pseudomonadati</taxon>
        <taxon>Pseudomonadota</taxon>
        <taxon>Alphaproteobacteria</taxon>
        <taxon>Rhodospirillales</taxon>
        <taxon>Rhodospirillaceae</taxon>
        <taxon>Hwanghaeella</taxon>
    </lineage>
</organism>
<sequence>MRGTAKTIICAFALGAVAFVSASVRPALSADTLTVKAAVIRVDVEKPLPISRLDLPPDDLGFVGGKLATADNQTTGRFTGQEFETVDLAVGPDQAVAEVQRLVGEGVYYIVMAAEAETLLAVADAVGDSAVVVNAQAMDDRLRNDSCRSNILHVAPSRAMLTDALAQFLMWKKWREWALIHGSHPEDLLLADAYRRAAKKFGAKIVEERVFEDTGGARRTDSGHVLVQKQMPVFTQRMDDYDVLVAADEADVFAAYLPYQTWDPRPVAGSAGLRPTTFHPAHEAWGATQFQRRFEKESNRYARPLDYQVWLALRVLGEVVTRTNSYDPGTMKDYLLGPNFELAAFKGVKVTFRPWNGQLRQPVLLVGDKVLVSVSPQKEYLHKVSRLDTLGFDEPESTCVR</sequence>
<dbReference type="GO" id="GO:0006865">
    <property type="term" value="P:amino acid transport"/>
    <property type="evidence" value="ECO:0007669"/>
    <property type="project" value="UniProtKB-KW"/>
</dbReference>
<dbReference type="CDD" id="cd06268">
    <property type="entry name" value="PBP1_ABC_transporter_LIVBP-like"/>
    <property type="match status" value="1"/>
</dbReference>
<dbReference type="EMBL" id="SADE01000001">
    <property type="protein sequence ID" value="RVU38212.1"/>
    <property type="molecule type" value="Genomic_DNA"/>
</dbReference>
<dbReference type="NCBIfam" id="TIGR03863">
    <property type="entry name" value="PQQ_ABC_bind"/>
    <property type="match status" value="1"/>
</dbReference>
<dbReference type="PROSITE" id="PS00430">
    <property type="entry name" value="TONB_DEPENDENT_REC_1"/>
    <property type="match status" value="1"/>
</dbReference>
<proteinExistence type="inferred from homology"/>
<dbReference type="SUPFAM" id="SSF53822">
    <property type="entry name" value="Periplasmic binding protein-like I"/>
    <property type="match status" value="1"/>
</dbReference>
<evidence type="ECO:0000313" key="6">
    <source>
        <dbReference type="EMBL" id="RVU38212.1"/>
    </source>
</evidence>
<feature type="domain" description="Leucine-binding protein" evidence="5">
    <location>
        <begin position="82"/>
        <end position="363"/>
    </location>
</feature>
<keyword evidence="2 4" id="KW-0732">Signal</keyword>
<reference evidence="7" key="1">
    <citation type="submission" date="2019-01" db="EMBL/GenBank/DDBJ databases">
        <title>Gri0909 isolated from a small marine red alga.</title>
        <authorList>
            <person name="Kim J."/>
            <person name="Jeong S.E."/>
            <person name="Jeon C.O."/>
        </authorList>
    </citation>
    <scope>NUCLEOTIDE SEQUENCE [LARGE SCALE GENOMIC DNA]</scope>
    <source>
        <strain evidence="7">Gri0909</strain>
    </source>
</reference>
<evidence type="ECO:0000256" key="4">
    <source>
        <dbReference type="SAM" id="SignalP"/>
    </source>
</evidence>
<comment type="similarity">
    <text evidence="1">Belongs to the leucine-binding protein family.</text>
</comment>
<name>A0A3S2WAW9_9PROT</name>
<feature type="chain" id="PRO_5018534230" evidence="4">
    <location>
        <begin position="23"/>
        <end position="401"/>
    </location>
</feature>
<keyword evidence="3" id="KW-0813">Transport</keyword>